<dbReference type="STRING" id="251229.Chro_5462"/>
<evidence type="ECO:0000313" key="2">
    <source>
        <dbReference type="Proteomes" id="UP000010384"/>
    </source>
</evidence>
<organism evidence="1 2">
    <name type="scientific">Chroococcidiopsis thermalis (strain PCC 7203)</name>
    <dbReference type="NCBI Taxonomy" id="251229"/>
    <lineage>
        <taxon>Bacteria</taxon>
        <taxon>Bacillati</taxon>
        <taxon>Cyanobacteriota</taxon>
        <taxon>Cyanophyceae</taxon>
        <taxon>Chroococcidiopsidales</taxon>
        <taxon>Chroococcidiopsidaceae</taxon>
        <taxon>Chroococcidiopsis</taxon>
    </lineage>
</organism>
<dbReference type="KEGG" id="cthe:Chro_5462"/>
<gene>
    <name evidence="1" type="ORF">Chro_5462</name>
</gene>
<proteinExistence type="predicted"/>
<dbReference type="HOGENOM" id="CLU_144128_2_0_3"/>
<reference evidence="1 2" key="1">
    <citation type="submission" date="2012-06" db="EMBL/GenBank/DDBJ databases">
        <title>Finished chromosome of genome of Chroococcidiopsis thermalis PCC 7203.</title>
        <authorList>
            <consortium name="US DOE Joint Genome Institute"/>
            <person name="Gugger M."/>
            <person name="Coursin T."/>
            <person name="Rippka R."/>
            <person name="Tandeau De Marsac N."/>
            <person name="Huntemann M."/>
            <person name="Wei C.-L."/>
            <person name="Han J."/>
            <person name="Detter J.C."/>
            <person name="Han C."/>
            <person name="Tapia R."/>
            <person name="Davenport K."/>
            <person name="Daligault H."/>
            <person name="Erkkila T."/>
            <person name="Gu W."/>
            <person name="Munk A.C.C."/>
            <person name="Teshima H."/>
            <person name="Xu Y."/>
            <person name="Chain P."/>
            <person name="Chen A."/>
            <person name="Krypides N."/>
            <person name="Mavromatis K."/>
            <person name="Markowitz V."/>
            <person name="Szeto E."/>
            <person name="Ivanova N."/>
            <person name="Mikhailova N."/>
            <person name="Ovchinnikova G."/>
            <person name="Pagani I."/>
            <person name="Pati A."/>
            <person name="Goodwin L."/>
            <person name="Peters L."/>
            <person name="Pitluck S."/>
            <person name="Woyke T."/>
            <person name="Kerfeld C."/>
        </authorList>
    </citation>
    <scope>NUCLEOTIDE SEQUENCE [LARGE SCALE GENOMIC DNA]</scope>
    <source>
        <strain evidence="1 2">PCC 7203</strain>
    </source>
</reference>
<sequence>MTKIIRSLPAEQESLILCCYVNATSQIQVIRIVDLPSYYFERAVFPGQRFLFEALPSTELEVHTSMTIDSLLADKISCLHLQVDNGN</sequence>
<dbReference type="Proteomes" id="UP000010384">
    <property type="component" value="Chromosome"/>
</dbReference>
<dbReference type="OrthoDB" id="460810at2"/>
<evidence type="ECO:0008006" key="3">
    <source>
        <dbReference type="Google" id="ProtNLM"/>
    </source>
</evidence>
<dbReference type="Pfam" id="PF08865">
    <property type="entry name" value="DUF1830"/>
    <property type="match status" value="1"/>
</dbReference>
<dbReference type="RefSeq" id="WP_015157361.1">
    <property type="nucleotide sequence ID" value="NC_019695.1"/>
</dbReference>
<name>K9U9B2_CHRTP</name>
<dbReference type="InterPro" id="IPR014964">
    <property type="entry name" value="DUF1830"/>
</dbReference>
<accession>K9U9B2</accession>
<dbReference type="EMBL" id="CP003597">
    <property type="protein sequence ID" value="AFY90824.1"/>
    <property type="molecule type" value="Genomic_DNA"/>
</dbReference>
<dbReference type="AlphaFoldDB" id="K9U9B2"/>
<keyword evidence="2" id="KW-1185">Reference proteome</keyword>
<evidence type="ECO:0000313" key="1">
    <source>
        <dbReference type="EMBL" id="AFY90824.1"/>
    </source>
</evidence>
<dbReference type="InParanoid" id="K9U9B2"/>
<protein>
    <recommendedName>
        <fullName evidence="3">DUF1830 domain-containing protein</fullName>
    </recommendedName>
</protein>